<name>A0A4R3VUE8_9SPHI</name>
<evidence type="ECO:0000313" key="1">
    <source>
        <dbReference type="EMBL" id="TCV17132.1"/>
    </source>
</evidence>
<organism evidence="1 2">
    <name type="scientific">Sphingobacterium alimentarium</name>
    <dbReference type="NCBI Taxonomy" id="797292"/>
    <lineage>
        <taxon>Bacteria</taxon>
        <taxon>Pseudomonadati</taxon>
        <taxon>Bacteroidota</taxon>
        <taxon>Sphingobacteriia</taxon>
        <taxon>Sphingobacteriales</taxon>
        <taxon>Sphingobacteriaceae</taxon>
        <taxon>Sphingobacterium</taxon>
    </lineage>
</organism>
<dbReference type="OrthoDB" id="583593at2"/>
<dbReference type="Gene3D" id="3.40.960.10">
    <property type="entry name" value="VSR Endonuclease"/>
    <property type="match status" value="1"/>
</dbReference>
<dbReference type="RefSeq" id="WP_132777219.1">
    <property type="nucleotide sequence ID" value="NZ_SMBZ01000011.1"/>
</dbReference>
<comment type="caution">
    <text evidence="1">The sequence shown here is derived from an EMBL/GenBank/DDBJ whole genome shotgun (WGS) entry which is preliminary data.</text>
</comment>
<sequence>MKGWGTALLKDLKSRGYVDINGVLFPPSSKEAKSIISKPKKRTKTLKTGDTDDTRNIKNKLKYCDSFIQFIKQELGIELWPEFYFCTERQFRIDYAIPQYKIAIEQEGGIYMKGNSGHSSGTGIARDMEKNNLLVSKGWKLIRRQPNEMLTLDTIELIRPLIDL</sequence>
<proteinExistence type="predicted"/>
<evidence type="ECO:0008006" key="3">
    <source>
        <dbReference type="Google" id="ProtNLM"/>
    </source>
</evidence>
<reference evidence="1 2" key="1">
    <citation type="submission" date="2019-03" db="EMBL/GenBank/DDBJ databases">
        <title>Genomic Encyclopedia of Type Strains, Phase IV (KMG-IV): sequencing the most valuable type-strain genomes for metagenomic binning, comparative biology and taxonomic classification.</title>
        <authorList>
            <person name="Goeker M."/>
        </authorList>
    </citation>
    <scope>NUCLEOTIDE SEQUENCE [LARGE SCALE GENOMIC DNA]</scope>
    <source>
        <strain evidence="1 2">DSM 22362</strain>
    </source>
</reference>
<dbReference type="Proteomes" id="UP000295197">
    <property type="component" value="Unassembled WGS sequence"/>
</dbReference>
<keyword evidence="2" id="KW-1185">Reference proteome</keyword>
<evidence type="ECO:0000313" key="2">
    <source>
        <dbReference type="Proteomes" id="UP000295197"/>
    </source>
</evidence>
<dbReference type="AlphaFoldDB" id="A0A4R3VUE8"/>
<dbReference type="EMBL" id="SMBZ01000011">
    <property type="protein sequence ID" value="TCV17132.1"/>
    <property type="molecule type" value="Genomic_DNA"/>
</dbReference>
<accession>A0A4R3VUE8</accession>
<protein>
    <recommendedName>
        <fullName evidence="3">Very-short-patch-repair endonuclease</fullName>
    </recommendedName>
</protein>
<gene>
    <name evidence="1" type="ORF">EDC17_101149</name>
</gene>